<dbReference type="CDD" id="cd10918">
    <property type="entry name" value="CE4_NodB_like_5s_6s"/>
    <property type="match status" value="1"/>
</dbReference>
<dbReference type="GO" id="GO:0016757">
    <property type="term" value="F:glycosyltransferase activity"/>
    <property type="evidence" value="ECO:0007669"/>
    <property type="project" value="TreeGrafter"/>
</dbReference>
<dbReference type="Gene3D" id="3.40.50.2000">
    <property type="entry name" value="Glycogen Phosphorylase B"/>
    <property type="match status" value="2"/>
</dbReference>
<reference evidence="2 3" key="1">
    <citation type="journal article" date="2016" name="Nat. Commun.">
        <title>Thousands of microbial genomes shed light on interconnected biogeochemical processes in an aquifer system.</title>
        <authorList>
            <person name="Anantharaman K."/>
            <person name="Brown C.T."/>
            <person name="Hug L.A."/>
            <person name="Sharon I."/>
            <person name="Castelle C.J."/>
            <person name="Probst A.J."/>
            <person name="Thomas B.C."/>
            <person name="Singh A."/>
            <person name="Wilkins M.J."/>
            <person name="Karaoz U."/>
            <person name="Brodie E.L."/>
            <person name="Williams K.H."/>
            <person name="Hubbard S.S."/>
            <person name="Banfield J.F."/>
        </authorList>
    </citation>
    <scope>NUCLEOTIDE SEQUENCE [LARGE SCALE GENOMIC DNA]</scope>
</reference>
<dbReference type="GO" id="GO:0016810">
    <property type="term" value="F:hydrolase activity, acting on carbon-nitrogen (but not peptide) bonds"/>
    <property type="evidence" value="ECO:0007669"/>
    <property type="project" value="InterPro"/>
</dbReference>
<dbReference type="PANTHER" id="PTHR45947">
    <property type="entry name" value="SULFOQUINOVOSYL TRANSFERASE SQD2"/>
    <property type="match status" value="1"/>
</dbReference>
<evidence type="ECO:0000313" key="2">
    <source>
        <dbReference type="EMBL" id="OGF08138.1"/>
    </source>
</evidence>
<gene>
    <name evidence="2" type="ORF">A2024_08140</name>
</gene>
<comment type="caution">
    <text evidence="2">The sequence shown here is derived from an EMBL/GenBank/DDBJ whole genome shotgun (WGS) entry which is preliminary data.</text>
</comment>
<feature type="domain" description="NodB homology" evidence="1">
    <location>
        <begin position="51"/>
        <end position="289"/>
    </location>
</feature>
<dbReference type="Pfam" id="PF13439">
    <property type="entry name" value="Glyco_transf_4"/>
    <property type="match status" value="1"/>
</dbReference>
<dbReference type="Proteomes" id="UP000177230">
    <property type="component" value="Unassembled WGS sequence"/>
</dbReference>
<dbReference type="PROSITE" id="PS51677">
    <property type="entry name" value="NODB"/>
    <property type="match status" value="1"/>
</dbReference>
<dbReference type="AlphaFoldDB" id="A0A1F5R0Y0"/>
<dbReference type="InterPro" id="IPR011330">
    <property type="entry name" value="Glyco_hydro/deAcase_b/a-brl"/>
</dbReference>
<dbReference type="InterPro" id="IPR028098">
    <property type="entry name" value="Glyco_trans_4-like_N"/>
</dbReference>
<proteinExistence type="predicted"/>
<dbReference type="InterPro" id="IPR002509">
    <property type="entry name" value="NODB_dom"/>
</dbReference>
<dbReference type="SUPFAM" id="SSF53756">
    <property type="entry name" value="UDP-Glycosyltransferase/glycogen phosphorylase"/>
    <property type="match status" value="1"/>
</dbReference>
<dbReference type="Gene3D" id="3.20.20.370">
    <property type="entry name" value="Glycoside hydrolase/deacetylase"/>
    <property type="match status" value="1"/>
</dbReference>
<dbReference type="SUPFAM" id="SSF88713">
    <property type="entry name" value="Glycoside hydrolase/deacetylase"/>
    <property type="match status" value="1"/>
</dbReference>
<accession>A0A1F5R0Y0</accession>
<dbReference type="Pfam" id="PF00534">
    <property type="entry name" value="Glycos_transf_1"/>
    <property type="match status" value="1"/>
</dbReference>
<name>A0A1F5R0Y0_9BACT</name>
<dbReference type="GO" id="GO:0005975">
    <property type="term" value="P:carbohydrate metabolic process"/>
    <property type="evidence" value="ECO:0007669"/>
    <property type="project" value="InterPro"/>
</dbReference>
<dbReference type="Pfam" id="PF01522">
    <property type="entry name" value="Polysacc_deac_1"/>
    <property type="match status" value="1"/>
</dbReference>
<dbReference type="PANTHER" id="PTHR45947:SF3">
    <property type="entry name" value="SULFOQUINOVOSYL TRANSFERASE SQD2"/>
    <property type="match status" value="1"/>
</dbReference>
<organism evidence="2 3">
    <name type="scientific">Candidatus Edwardsbacteria bacterium GWF2_54_11</name>
    <dbReference type="NCBI Taxonomy" id="1817851"/>
    <lineage>
        <taxon>Bacteria</taxon>
        <taxon>Candidatus Edwardsiibacteriota</taxon>
    </lineage>
</organism>
<protein>
    <recommendedName>
        <fullName evidence="1">NodB homology domain-containing protein</fullName>
    </recommendedName>
</protein>
<dbReference type="InterPro" id="IPR050194">
    <property type="entry name" value="Glycosyltransferase_grp1"/>
</dbReference>
<dbReference type="EMBL" id="MFFM01000048">
    <property type="protein sequence ID" value="OGF08138.1"/>
    <property type="molecule type" value="Genomic_DNA"/>
</dbReference>
<dbReference type="InterPro" id="IPR001296">
    <property type="entry name" value="Glyco_trans_1"/>
</dbReference>
<evidence type="ECO:0000313" key="3">
    <source>
        <dbReference type="Proteomes" id="UP000177230"/>
    </source>
</evidence>
<evidence type="ECO:0000259" key="1">
    <source>
        <dbReference type="PROSITE" id="PS51677"/>
    </source>
</evidence>
<sequence length="631" mass="70483">MWWLTHRHRLTVLVYHDPSPESFRTHIKHLSRWFNFISLDDFLSGQRLPPWPAVITLDDGYKNNYKLLPTIKEFKLKPVVYLNSALIGTDDSFWFEKIPYKLRETLKELPDELRLKAVAEGKEAGAEGSCLTMEQIGELSSAGVEFGSHSRTHPVLIQCDKEKIKDEISGSKTELEQKLGLPVKHFSYPNGDYNQQITGIVRESGYISARTIRNGCSRAQDDPFQLRAHNISDDAGYFKLICQSCGLFVLPSMIRTWGEKLRARPYRKEDSLNVLLTIDSLGVGGAERQLIELARGLADKPGINCQVLAMSRQDHYTALQDSGIIVHRLVRRVRHDWTVFLRMYGLLKKLRPDIVHSWDYMTAIYALPACKLLGIKFINGAIRYSSKRLDRLYKLKAAVTFPPSDAIVANSLAGLKVHGLEDKSKARVINNGIDLGRFSRGKAKSKKDLGITTKNAVGMVATFSDYKDYPTFVKAAQKILAVRDDVTFIAVGDGPGLDSVKQSVSDENKGKVIFTGQLKDVESVIPLFDVGVLATFDEGFPNVIMEYMACKVPSVASGGGGTGELINDGRNGFLVQQGNVEQMVERIVSLLDDGKLAAEMGARGYEMVCNLSHTAMTVKYLELYRHTSGKR</sequence>